<reference evidence="1 2" key="1">
    <citation type="submission" date="2012-04" db="EMBL/GenBank/DDBJ databases">
        <title>The Genome Sequence of Bacillus cereus HuA2-1.</title>
        <authorList>
            <consortium name="The Broad Institute Genome Sequencing Platform"/>
            <consortium name="The Broad Institute Genome Sequencing Center for Infectious Disease"/>
            <person name="Feldgarden M."/>
            <person name="Van der Auwera G.A."/>
            <person name="Mahillon J."/>
            <person name="Duprez V."/>
            <person name="Timmery S."/>
            <person name="Mattelet C."/>
            <person name="Dierick K."/>
            <person name="Sun M."/>
            <person name="Yu Z."/>
            <person name="Zhu L."/>
            <person name="Hu X."/>
            <person name="Shank E.B."/>
            <person name="Swiecicka I."/>
            <person name="Hansen B.M."/>
            <person name="Andrup L."/>
            <person name="Young S.K."/>
            <person name="Zeng Q."/>
            <person name="Gargeya S."/>
            <person name="Fitzgerald M."/>
            <person name="Haas B."/>
            <person name="Abouelleil A."/>
            <person name="Alvarado L."/>
            <person name="Arachchi H.M."/>
            <person name="Berlin A."/>
            <person name="Chapman S.B."/>
            <person name="Goldberg J."/>
            <person name="Griggs A."/>
            <person name="Gujja S."/>
            <person name="Hansen M."/>
            <person name="Howarth C."/>
            <person name="Imamovic A."/>
            <person name="Larimer J."/>
            <person name="McCowen C."/>
            <person name="Montmayeur A."/>
            <person name="Murphy C."/>
            <person name="Neiman D."/>
            <person name="Pearson M."/>
            <person name="Priest M."/>
            <person name="Roberts A."/>
            <person name="Saif S."/>
            <person name="Shea T."/>
            <person name="Sisk P."/>
            <person name="Sykes S."/>
            <person name="Wortman J."/>
            <person name="Nusbaum C."/>
            <person name="Birren B."/>
        </authorList>
    </citation>
    <scope>NUCLEOTIDE SEQUENCE [LARGE SCALE GENOMIC DNA]</scope>
    <source>
        <strain evidence="1 2">HuA2-1</strain>
    </source>
</reference>
<dbReference type="Proteomes" id="UP000004136">
    <property type="component" value="Unassembled WGS sequence"/>
</dbReference>
<accession>J9CBP9</accession>
<dbReference type="AlphaFoldDB" id="J9CBP9"/>
<evidence type="ECO:0000313" key="2">
    <source>
        <dbReference type="Proteomes" id="UP000004136"/>
    </source>
</evidence>
<proteinExistence type="predicted"/>
<protein>
    <recommendedName>
        <fullName evidence="3">DUF4365 domain-containing protein</fullName>
    </recommendedName>
</protein>
<dbReference type="OrthoDB" id="2066879at2"/>
<dbReference type="PATRIC" id="fig|1053201.3.peg.3093"/>
<dbReference type="EMBL" id="AHDV01000022">
    <property type="protein sequence ID" value="EJV82962.1"/>
    <property type="molecule type" value="Genomic_DNA"/>
</dbReference>
<dbReference type="RefSeq" id="WP_002137630.1">
    <property type="nucleotide sequence ID" value="NZ_JH804672.1"/>
</dbReference>
<organism evidence="1 2">
    <name type="scientific">Bacillus cereus HuA2-1</name>
    <dbReference type="NCBI Taxonomy" id="1053201"/>
    <lineage>
        <taxon>Bacteria</taxon>
        <taxon>Bacillati</taxon>
        <taxon>Bacillota</taxon>
        <taxon>Bacilli</taxon>
        <taxon>Bacillales</taxon>
        <taxon>Bacillaceae</taxon>
        <taxon>Bacillus</taxon>
        <taxon>Bacillus cereus group</taxon>
    </lineage>
</organism>
<dbReference type="HOGENOM" id="CLU_965249_0_0_9"/>
<gene>
    <name evidence="1" type="ORF">IG3_03020</name>
</gene>
<evidence type="ECO:0000313" key="1">
    <source>
        <dbReference type="EMBL" id="EJV82962.1"/>
    </source>
</evidence>
<sequence length="288" mass="33565">MDTLIIEHLACLEVNRMILQDPYHLVSEVQFNDRSPSFDGEIIIYNSDILKKNNIEGTVKIQIKGTTTHKRLKTNRKIKHPINKIDLEVYKKIGEGVLYLVVLINKHSKKMQTYYNPLTPLDIERFLNVIKSKEQDSLSIDFKLLQEGALEQICKIQMENVKKQPSSFIELSKNKDFEKYKIEYTIISSEQKEFSFFENVGYVYGVDGEYEMPLEAMVADRLQINKEESIVIDGENISVRYHITESKNDLNIEFENTLIFEISKKTETGKFNMKRLTSINSYIKACKI</sequence>
<comment type="caution">
    <text evidence="1">The sequence shown here is derived from an EMBL/GenBank/DDBJ whole genome shotgun (WGS) entry which is preliminary data.</text>
</comment>
<name>J9CBP9_BACCE</name>
<evidence type="ECO:0008006" key="3">
    <source>
        <dbReference type="Google" id="ProtNLM"/>
    </source>
</evidence>